<feature type="transmembrane region" description="Helical" evidence="7">
    <location>
        <begin position="79"/>
        <end position="100"/>
    </location>
</feature>
<dbReference type="InterPro" id="IPR051393">
    <property type="entry name" value="ABC_transporter_permease"/>
</dbReference>
<name>A0ABW2SJI7_9ACTO</name>
<gene>
    <name evidence="9" type="ORF">ACFQWG_01980</name>
</gene>
<keyword evidence="5 7" id="KW-1133">Transmembrane helix</keyword>
<feature type="transmembrane region" description="Helical" evidence="7">
    <location>
        <begin position="20"/>
        <end position="37"/>
    </location>
</feature>
<keyword evidence="2 7" id="KW-0813">Transport</keyword>
<evidence type="ECO:0000259" key="8">
    <source>
        <dbReference type="PROSITE" id="PS50928"/>
    </source>
</evidence>
<evidence type="ECO:0000256" key="2">
    <source>
        <dbReference type="ARBA" id="ARBA00022448"/>
    </source>
</evidence>
<evidence type="ECO:0000256" key="5">
    <source>
        <dbReference type="ARBA" id="ARBA00022989"/>
    </source>
</evidence>
<dbReference type="SUPFAM" id="SSF161098">
    <property type="entry name" value="MetI-like"/>
    <property type="match status" value="1"/>
</dbReference>
<dbReference type="RefSeq" id="WP_380971627.1">
    <property type="nucleotide sequence ID" value="NZ_JBHTEF010000001.1"/>
</dbReference>
<keyword evidence="3" id="KW-1003">Cell membrane</keyword>
<proteinExistence type="inferred from homology"/>
<evidence type="ECO:0000313" key="10">
    <source>
        <dbReference type="Proteomes" id="UP001596527"/>
    </source>
</evidence>
<dbReference type="PANTHER" id="PTHR30193:SF37">
    <property type="entry name" value="INNER MEMBRANE ABC TRANSPORTER PERMEASE PROTEIN YCJO"/>
    <property type="match status" value="1"/>
</dbReference>
<dbReference type="InterPro" id="IPR035906">
    <property type="entry name" value="MetI-like_sf"/>
</dbReference>
<feature type="transmembrane region" description="Helical" evidence="7">
    <location>
        <begin position="159"/>
        <end position="182"/>
    </location>
</feature>
<evidence type="ECO:0000313" key="9">
    <source>
        <dbReference type="EMBL" id="MFC7579996.1"/>
    </source>
</evidence>
<evidence type="ECO:0000256" key="7">
    <source>
        <dbReference type="RuleBase" id="RU363032"/>
    </source>
</evidence>
<dbReference type="Pfam" id="PF00528">
    <property type="entry name" value="BPD_transp_1"/>
    <property type="match status" value="1"/>
</dbReference>
<dbReference type="PANTHER" id="PTHR30193">
    <property type="entry name" value="ABC TRANSPORTER PERMEASE PROTEIN"/>
    <property type="match status" value="1"/>
</dbReference>
<keyword evidence="4 7" id="KW-0812">Transmembrane</keyword>
<dbReference type="InterPro" id="IPR000515">
    <property type="entry name" value="MetI-like"/>
</dbReference>
<evidence type="ECO:0000256" key="1">
    <source>
        <dbReference type="ARBA" id="ARBA00004651"/>
    </source>
</evidence>
<feature type="transmembrane region" description="Helical" evidence="7">
    <location>
        <begin position="112"/>
        <end position="132"/>
    </location>
</feature>
<dbReference type="EMBL" id="JBHTEF010000001">
    <property type="protein sequence ID" value="MFC7579996.1"/>
    <property type="molecule type" value="Genomic_DNA"/>
</dbReference>
<evidence type="ECO:0000256" key="3">
    <source>
        <dbReference type="ARBA" id="ARBA00022475"/>
    </source>
</evidence>
<evidence type="ECO:0000256" key="6">
    <source>
        <dbReference type="ARBA" id="ARBA00023136"/>
    </source>
</evidence>
<protein>
    <submittedName>
        <fullName evidence="9">Carbohydrate ABC transporter permease</fullName>
    </submittedName>
</protein>
<comment type="subcellular location">
    <subcellularLocation>
        <location evidence="1 7">Cell membrane</location>
        <topology evidence="1 7">Multi-pass membrane protein</topology>
    </subcellularLocation>
</comment>
<accession>A0ABW2SJI7</accession>
<dbReference type="CDD" id="cd06261">
    <property type="entry name" value="TM_PBP2"/>
    <property type="match status" value="1"/>
</dbReference>
<comment type="similarity">
    <text evidence="7">Belongs to the binding-protein-dependent transport system permease family.</text>
</comment>
<keyword evidence="10" id="KW-1185">Reference proteome</keyword>
<feature type="transmembrane region" description="Helical" evidence="7">
    <location>
        <begin position="268"/>
        <end position="291"/>
    </location>
</feature>
<keyword evidence="6 7" id="KW-0472">Membrane</keyword>
<comment type="caution">
    <text evidence="9">The sequence shown here is derived from an EMBL/GenBank/DDBJ whole genome shotgun (WGS) entry which is preliminary data.</text>
</comment>
<feature type="transmembrane region" description="Helical" evidence="7">
    <location>
        <begin position="214"/>
        <end position="234"/>
    </location>
</feature>
<evidence type="ECO:0000256" key="4">
    <source>
        <dbReference type="ARBA" id="ARBA00022692"/>
    </source>
</evidence>
<reference evidence="10" key="1">
    <citation type="journal article" date="2019" name="Int. J. Syst. Evol. Microbiol.">
        <title>The Global Catalogue of Microorganisms (GCM) 10K type strain sequencing project: providing services to taxonomists for standard genome sequencing and annotation.</title>
        <authorList>
            <consortium name="The Broad Institute Genomics Platform"/>
            <consortium name="The Broad Institute Genome Sequencing Center for Infectious Disease"/>
            <person name="Wu L."/>
            <person name="Ma J."/>
        </authorList>
    </citation>
    <scope>NUCLEOTIDE SEQUENCE [LARGE SCALE GENOMIC DNA]</scope>
    <source>
        <strain evidence="10">CCUG 56698</strain>
    </source>
</reference>
<dbReference type="Gene3D" id="1.10.3720.10">
    <property type="entry name" value="MetI-like"/>
    <property type="match status" value="1"/>
</dbReference>
<feature type="domain" description="ABC transmembrane type-1" evidence="8">
    <location>
        <begin position="75"/>
        <end position="287"/>
    </location>
</feature>
<organism evidence="9 10">
    <name type="scientific">Schaalia naturae</name>
    <dbReference type="NCBI Taxonomy" id="635203"/>
    <lineage>
        <taxon>Bacteria</taxon>
        <taxon>Bacillati</taxon>
        <taxon>Actinomycetota</taxon>
        <taxon>Actinomycetes</taxon>
        <taxon>Actinomycetales</taxon>
        <taxon>Actinomycetaceae</taxon>
        <taxon>Schaalia</taxon>
    </lineage>
</organism>
<dbReference type="PROSITE" id="PS50928">
    <property type="entry name" value="ABC_TM1"/>
    <property type="match status" value="1"/>
</dbReference>
<dbReference type="Proteomes" id="UP001596527">
    <property type="component" value="Unassembled WGS sequence"/>
</dbReference>
<sequence length="299" mass="32285">MNEGRGNRRHLLRGSSINLYYLPALILFAVFIVYPVIRGVALSGTNWNGFSHNSNSVGLANYKALLTDANFVDALRNTFIYGVGSTLIQQVLGLALAIGLDRAFKGRAFLRSVIYLPVLVSPVVMGTMYYLIFRYQGGAANDVVGLWGDGPVAWLSNEWVAIAVIVFVNSLQFVGISMLIYLSGLQSVPQELYEASSLDGAGPWRQFRSVTVPMLIPAFTSSVTINLIGGLKLFDIISVLTGGGPGYSTNSISTLIGRTYFGSQQAGYAAAMGTTLFAIIAVMTVITNLAFDKARERVQ</sequence>